<accession>A0AAW9DQA2</accession>
<dbReference type="InterPro" id="IPR011049">
    <property type="entry name" value="Serralysin-like_metalloprot_C"/>
</dbReference>
<evidence type="ECO:0000313" key="2">
    <source>
        <dbReference type="Proteomes" id="UP001279553"/>
    </source>
</evidence>
<name>A0AAW9DQA2_ACIAO</name>
<protein>
    <submittedName>
        <fullName evidence="1">Uncharacterized protein</fullName>
    </submittedName>
</protein>
<organism evidence="1 2">
    <name type="scientific">Acidiphilium acidophilum</name>
    <name type="common">Thiobacillus acidophilus</name>
    <dbReference type="NCBI Taxonomy" id="76588"/>
    <lineage>
        <taxon>Bacteria</taxon>
        <taxon>Pseudomonadati</taxon>
        <taxon>Pseudomonadota</taxon>
        <taxon>Alphaproteobacteria</taxon>
        <taxon>Acetobacterales</taxon>
        <taxon>Acidocellaceae</taxon>
        <taxon>Acidiphilium</taxon>
    </lineage>
</organism>
<gene>
    <name evidence="1" type="ORF">SIL87_10720</name>
</gene>
<sequence length="316" mass="31247">MSVSVSPIGSVSVLSSLGTTPISFDISSSLVTAVQDQLTGSITNVVNANTSYDPIVAVPITLAADGSTASLPSAVSGFTTGYDIYLSGTVTGGGSIALPVQAASGSRGFAAIIATFTGNETVTGGAGLNALVVAGANTNLTYDPLGGTGVTTLYGGGGNNNFTLDGKNISAVVAAGDNTITAAAYSASPYSYNTISTAGGNNLITLNAGQDTVMSGGTDTIRVANAGDYITVSGTSVVNMTTLSASNSVVATGNDVVNMHGTGDSVSISGGSSAPHSSPHYVAGMELPNMPLLRSISVNRRIRGSSRCFGMFGINS</sequence>
<dbReference type="SUPFAM" id="SSF51120">
    <property type="entry name" value="beta-Roll"/>
    <property type="match status" value="1"/>
</dbReference>
<dbReference type="Proteomes" id="UP001279553">
    <property type="component" value="Unassembled WGS sequence"/>
</dbReference>
<evidence type="ECO:0000313" key="1">
    <source>
        <dbReference type="EMBL" id="MDX5931239.1"/>
    </source>
</evidence>
<dbReference type="EMBL" id="JAWXYB010000018">
    <property type="protein sequence ID" value="MDX5931239.1"/>
    <property type="molecule type" value="Genomic_DNA"/>
</dbReference>
<dbReference type="AlphaFoldDB" id="A0AAW9DQA2"/>
<proteinExistence type="predicted"/>
<keyword evidence="2" id="KW-1185">Reference proteome</keyword>
<reference evidence="1 2" key="1">
    <citation type="submission" date="2023-11" db="EMBL/GenBank/DDBJ databases">
        <title>MicrobeMod: A computational toolkit for identifying prokaryotic methylation and restriction-modification with nanopore sequencing.</title>
        <authorList>
            <person name="Crits-Christoph A."/>
            <person name="Kang S.C."/>
            <person name="Lee H."/>
            <person name="Ostrov N."/>
        </authorList>
    </citation>
    <scope>NUCLEOTIDE SEQUENCE [LARGE SCALE GENOMIC DNA]</scope>
    <source>
        <strain evidence="1 2">DSMZ 700</strain>
    </source>
</reference>
<comment type="caution">
    <text evidence="1">The sequence shown here is derived from an EMBL/GenBank/DDBJ whole genome shotgun (WGS) entry which is preliminary data.</text>
</comment>
<dbReference type="RefSeq" id="WP_319614165.1">
    <property type="nucleotide sequence ID" value="NZ_JAWXYB010000018.1"/>
</dbReference>